<reference evidence="2 3" key="1">
    <citation type="submission" date="2019-06" db="EMBL/GenBank/DDBJ databases">
        <title>Genomic insights into carbon and energy metabolism of Deferribacter autotrophicus revealed new metabolic traits in the phylum Deferribacteres.</title>
        <authorList>
            <person name="Slobodkin A.I."/>
            <person name="Slobodkina G.B."/>
            <person name="Allioux M."/>
            <person name="Alain K."/>
            <person name="Jebbar M."/>
            <person name="Shadrin V."/>
            <person name="Kublanov I.V."/>
            <person name="Toshchakov S.V."/>
            <person name="Bonch-Osmolovskaya E.A."/>
        </authorList>
    </citation>
    <scope>NUCLEOTIDE SEQUENCE [LARGE SCALE GENOMIC DNA]</scope>
    <source>
        <strain evidence="2 3">SL50</strain>
    </source>
</reference>
<accession>A0A5A8F7F7</accession>
<dbReference type="EMBL" id="VFJB01000001">
    <property type="protein sequence ID" value="KAA0259339.1"/>
    <property type="molecule type" value="Genomic_DNA"/>
</dbReference>
<proteinExistence type="predicted"/>
<feature type="transmembrane region" description="Helical" evidence="1">
    <location>
        <begin position="7"/>
        <end position="29"/>
    </location>
</feature>
<evidence type="ECO:0000313" key="3">
    <source>
        <dbReference type="Proteomes" id="UP000322876"/>
    </source>
</evidence>
<comment type="caution">
    <text evidence="2">The sequence shown here is derived from an EMBL/GenBank/DDBJ whole genome shotgun (WGS) entry which is preliminary data.</text>
</comment>
<protein>
    <submittedName>
        <fullName evidence="2">Prepilin-type N-terminal cleavage/methylation domain-containing protein</fullName>
    </submittedName>
</protein>
<dbReference type="NCBIfam" id="TIGR02532">
    <property type="entry name" value="IV_pilin_GFxxxE"/>
    <property type="match status" value="1"/>
</dbReference>
<dbReference type="Pfam" id="PF07963">
    <property type="entry name" value="N_methyl"/>
    <property type="match status" value="1"/>
</dbReference>
<dbReference type="InterPro" id="IPR012902">
    <property type="entry name" value="N_methyl_site"/>
</dbReference>
<keyword evidence="1" id="KW-0812">Transmembrane</keyword>
<keyword evidence="1" id="KW-0472">Membrane</keyword>
<name>A0A5A8F7F7_9BACT</name>
<gene>
    <name evidence="2" type="ORF">FHQ18_00230</name>
</gene>
<evidence type="ECO:0000256" key="1">
    <source>
        <dbReference type="SAM" id="Phobius"/>
    </source>
</evidence>
<dbReference type="RefSeq" id="WP_149265160.1">
    <property type="nucleotide sequence ID" value="NZ_VFJB01000001.1"/>
</dbReference>
<dbReference type="PROSITE" id="PS00409">
    <property type="entry name" value="PROKAR_NTER_METHYL"/>
    <property type="match status" value="1"/>
</dbReference>
<organism evidence="2 3">
    <name type="scientific">Deferribacter autotrophicus</name>
    <dbReference type="NCBI Taxonomy" id="500465"/>
    <lineage>
        <taxon>Bacteria</taxon>
        <taxon>Pseudomonadati</taxon>
        <taxon>Deferribacterota</taxon>
        <taxon>Deferribacteres</taxon>
        <taxon>Deferribacterales</taxon>
        <taxon>Deferribacteraceae</taxon>
        <taxon>Deferribacter</taxon>
    </lineage>
</organism>
<keyword evidence="3" id="KW-1185">Reference proteome</keyword>
<dbReference type="Proteomes" id="UP000322876">
    <property type="component" value="Unassembled WGS sequence"/>
</dbReference>
<sequence>MNKKGMTLIELIVGMGLFVIISSFIYVTYNTFYRSGTVQIAVSKTADDIRLTVLKLDKLIRSAGFGIDRNNVDNAVNVIGDTLTFYTLFGDETDSGAWEVCSGTKTLNVPCVELSENKVLKGKLSATDTFCNKGDILIRCRDANNDGVCDDPYYYIRTIKLSVDQPYNDCAADTYNLLLDDNVILKCVADVKFVYDSNSKVLKMGFIVQNGNRRKTPLSKTISYTIDNSSYAISGNLAYYRWIIIEDIIYLENL</sequence>
<keyword evidence="1" id="KW-1133">Transmembrane helix</keyword>
<dbReference type="AlphaFoldDB" id="A0A5A8F7F7"/>
<evidence type="ECO:0000313" key="2">
    <source>
        <dbReference type="EMBL" id="KAA0259339.1"/>
    </source>
</evidence>
<dbReference type="OrthoDB" id="11156at2"/>